<keyword evidence="2" id="KW-1185">Reference proteome</keyword>
<sequence>MRTEYGFVVAKAYFIKECCLMGELLQ</sequence>
<proteinExistence type="predicted"/>
<dbReference type="Proteomes" id="UP000593572">
    <property type="component" value="Unassembled WGS sequence"/>
</dbReference>
<evidence type="ECO:0000313" key="1">
    <source>
        <dbReference type="EMBL" id="MBA0571099.1"/>
    </source>
</evidence>
<comment type="caution">
    <text evidence="1">The sequence shown here is derived from an EMBL/GenBank/DDBJ whole genome shotgun (WGS) entry which is preliminary data.</text>
</comment>
<reference evidence="1 2" key="1">
    <citation type="journal article" date="2019" name="Genome Biol. Evol.">
        <title>Insights into the evolution of the New World diploid cottons (Gossypium, subgenus Houzingenia) based on genome sequencing.</title>
        <authorList>
            <person name="Grover C.E."/>
            <person name="Arick M.A. 2nd"/>
            <person name="Thrash A."/>
            <person name="Conover J.L."/>
            <person name="Sanders W.S."/>
            <person name="Peterson D.G."/>
            <person name="Frelichowski J.E."/>
            <person name="Scheffler J.A."/>
            <person name="Scheffler B.E."/>
            <person name="Wendel J.F."/>
        </authorList>
    </citation>
    <scope>NUCLEOTIDE SEQUENCE [LARGE SCALE GENOMIC DNA]</scope>
    <source>
        <strain evidence="1">157</strain>
        <tissue evidence="1">Leaf</tissue>
    </source>
</reference>
<evidence type="ECO:0000313" key="2">
    <source>
        <dbReference type="Proteomes" id="UP000593572"/>
    </source>
</evidence>
<dbReference type="EMBL" id="JABEZX010000011">
    <property type="protein sequence ID" value="MBA0571099.1"/>
    <property type="molecule type" value="Genomic_DNA"/>
</dbReference>
<organism evidence="1 2">
    <name type="scientific">Gossypium lobatum</name>
    <dbReference type="NCBI Taxonomy" id="34289"/>
    <lineage>
        <taxon>Eukaryota</taxon>
        <taxon>Viridiplantae</taxon>
        <taxon>Streptophyta</taxon>
        <taxon>Embryophyta</taxon>
        <taxon>Tracheophyta</taxon>
        <taxon>Spermatophyta</taxon>
        <taxon>Magnoliopsida</taxon>
        <taxon>eudicotyledons</taxon>
        <taxon>Gunneridae</taxon>
        <taxon>Pentapetalae</taxon>
        <taxon>rosids</taxon>
        <taxon>malvids</taxon>
        <taxon>Malvales</taxon>
        <taxon>Malvaceae</taxon>
        <taxon>Malvoideae</taxon>
        <taxon>Gossypium</taxon>
    </lineage>
</organism>
<name>A0A7J8N2D5_9ROSI</name>
<dbReference type="AlphaFoldDB" id="A0A7J8N2D5"/>
<gene>
    <name evidence="1" type="ORF">Golob_004691</name>
</gene>
<protein>
    <submittedName>
        <fullName evidence="1">Uncharacterized protein</fullName>
    </submittedName>
</protein>
<accession>A0A7J8N2D5</accession>